<organism evidence="2 3">
    <name type="scientific">Streptomyces albiflavescens</name>
    <dbReference type="NCBI Taxonomy" id="1623582"/>
    <lineage>
        <taxon>Bacteria</taxon>
        <taxon>Bacillati</taxon>
        <taxon>Actinomycetota</taxon>
        <taxon>Actinomycetes</taxon>
        <taxon>Kitasatosporales</taxon>
        <taxon>Streptomycetaceae</taxon>
        <taxon>Streptomyces</taxon>
    </lineage>
</organism>
<feature type="compositionally biased region" description="Low complexity" evidence="1">
    <location>
        <begin position="13"/>
        <end position="23"/>
    </location>
</feature>
<feature type="compositionally biased region" description="Low complexity" evidence="1">
    <location>
        <begin position="94"/>
        <end position="103"/>
    </location>
</feature>
<keyword evidence="3" id="KW-1185">Reference proteome</keyword>
<reference evidence="2 3" key="1">
    <citation type="journal article" date="2014" name="Int. J. Syst. Evol. Microbiol.">
        <title>Complete genome sequence of Corynebacterium casei LMG S-19264T (=DSM 44701T), isolated from a smear-ripened cheese.</title>
        <authorList>
            <consortium name="US DOE Joint Genome Institute (JGI-PGF)"/>
            <person name="Walter F."/>
            <person name="Albersmeier A."/>
            <person name="Kalinowski J."/>
            <person name="Ruckert C."/>
        </authorList>
    </citation>
    <scope>NUCLEOTIDE SEQUENCE [LARGE SCALE GENOMIC DNA]</scope>
    <source>
        <strain evidence="2 3">CGMCC 4.7111</strain>
    </source>
</reference>
<evidence type="ECO:0000313" key="3">
    <source>
        <dbReference type="Proteomes" id="UP000600365"/>
    </source>
</evidence>
<dbReference type="AlphaFoldDB" id="A0A918DA79"/>
<gene>
    <name evidence="2" type="ORF">GCM10011579_086400</name>
</gene>
<comment type="caution">
    <text evidence="2">The sequence shown here is derived from an EMBL/GenBank/DDBJ whole genome shotgun (WGS) entry which is preliminary data.</text>
</comment>
<evidence type="ECO:0000313" key="2">
    <source>
        <dbReference type="EMBL" id="GGN90500.1"/>
    </source>
</evidence>
<feature type="region of interest" description="Disordered" evidence="1">
    <location>
        <begin position="92"/>
        <end position="117"/>
    </location>
</feature>
<dbReference type="Proteomes" id="UP000600365">
    <property type="component" value="Unassembled WGS sequence"/>
</dbReference>
<accession>A0A918DA79</accession>
<proteinExistence type="predicted"/>
<protein>
    <submittedName>
        <fullName evidence="2">Uncharacterized protein</fullName>
    </submittedName>
</protein>
<sequence>MTGFADAAAVAGTTPSTRAATAPSAINLGLGTGMSGKEGLRGNQERELTWIMEASSASGNGFPLARLRHGTTALPPGRRRDMALAACVHKDQCGTSGASSRTTTRPRDSGFRAGVTR</sequence>
<evidence type="ECO:0000256" key="1">
    <source>
        <dbReference type="SAM" id="MobiDB-lite"/>
    </source>
</evidence>
<dbReference type="EMBL" id="BMMM01000024">
    <property type="protein sequence ID" value="GGN90500.1"/>
    <property type="molecule type" value="Genomic_DNA"/>
</dbReference>
<feature type="region of interest" description="Disordered" evidence="1">
    <location>
        <begin position="1"/>
        <end position="23"/>
    </location>
</feature>
<name>A0A918DA79_9ACTN</name>